<keyword evidence="2" id="KW-1185">Reference proteome</keyword>
<dbReference type="RefSeq" id="WP_258569046.1">
    <property type="nucleotide sequence ID" value="NZ_JAKUDN010000001.1"/>
</dbReference>
<reference evidence="1 2" key="1">
    <citation type="journal article" date="2022" name="Nat. Microbiol.">
        <title>The microbiome of a bacterivorous marine choanoflagellate contains a resource-demanding obligate bacterial associate.</title>
        <authorList>
            <person name="Needham D.M."/>
            <person name="Poirier C."/>
            <person name="Bachy C."/>
            <person name="George E.E."/>
            <person name="Wilken S."/>
            <person name="Yung C.C.M."/>
            <person name="Limardo A.J."/>
            <person name="Morando M."/>
            <person name="Sudek L."/>
            <person name="Malmstrom R.R."/>
            <person name="Keeling P.J."/>
            <person name="Santoro A.E."/>
            <person name="Worden A.Z."/>
        </authorList>
    </citation>
    <scope>NUCLEOTIDE SEQUENCE [LARGE SCALE GENOMIC DNA]</scope>
    <source>
        <strain evidence="1 2">Comchoano-2</strain>
    </source>
</reference>
<proteinExistence type="predicted"/>
<evidence type="ECO:0000313" key="2">
    <source>
        <dbReference type="Proteomes" id="UP001320768"/>
    </source>
</evidence>
<sequence length="190" mass="22010">MDPTQLFLSLEDTPEIESLQYYITSELILEPKPEKLLELTKLLDAHLKHDSSLNDKQAQCMQYLYRDWGYNHVKEDCNTEDKKALFTINESEHPSGLFLDAINFAKRNPKNNRKLISFSLMLLTHSANSSHQNTLKIEAIEQFLHHIEPPSYEPIYPVTNNLPMKLLLTANILASIYCLWSISILNHPFI</sequence>
<dbReference type="Proteomes" id="UP001320768">
    <property type="component" value="Unassembled WGS sequence"/>
</dbReference>
<gene>
    <name evidence="1" type="ORF">MKS91_01340</name>
</gene>
<protein>
    <recommendedName>
        <fullName evidence="3">Type IV / VI secretion system DotU domain-containing protein</fullName>
    </recommendedName>
</protein>
<dbReference type="EMBL" id="JAKUDN010000001">
    <property type="protein sequence ID" value="MCP8351938.1"/>
    <property type="molecule type" value="Genomic_DNA"/>
</dbReference>
<evidence type="ECO:0000313" key="1">
    <source>
        <dbReference type="EMBL" id="MCP8351938.1"/>
    </source>
</evidence>
<accession>A0ABT1L442</accession>
<evidence type="ECO:0008006" key="3">
    <source>
        <dbReference type="Google" id="ProtNLM"/>
    </source>
</evidence>
<organism evidence="1 2">
    <name type="scientific">Candidatus Synchoanobacter obligatus</name>
    <dbReference type="NCBI Taxonomy" id="2919597"/>
    <lineage>
        <taxon>Bacteria</taxon>
        <taxon>Pseudomonadati</taxon>
        <taxon>Pseudomonadota</taxon>
        <taxon>Gammaproteobacteria</taxon>
        <taxon>Candidatus Comchoanobacterales</taxon>
        <taxon>Candidatus Comchoanobacteraceae</taxon>
        <taxon>Candidatus Synchoanobacter</taxon>
    </lineage>
</organism>
<name>A0ABT1L442_9GAMM</name>
<comment type="caution">
    <text evidence="1">The sequence shown here is derived from an EMBL/GenBank/DDBJ whole genome shotgun (WGS) entry which is preliminary data.</text>
</comment>